<gene>
    <name evidence="2" type="ORF">M406DRAFT_70580</name>
</gene>
<evidence type="ECO:0000313" key="3">
    <source>
        <dbReference type="Proteomes" id="UP000803844"/>
    </source>
</evidence>
<sequence>MENTNMGSGGWLFPSERAALMRGSADARFQNGQTNQAVDCKQHNGPGPADALRLEFALPDVNSNQGVINLSDPITRQELEKIRKRCHAFLVLDSNAGYITICSRQIENIQAAVQALRDLLQSIAKDLVCRMLALAHRSTTASHSRVSLKKIEQVVGLGFKTGYRGVSKDPVSIEDPADVKESDVEKDDSLGPLTANEFSEAVQQAALRIRPIRGELFVRAHLGVFCSYSRENANGKAVKTYNSNRDFREFLSKSAARGTANVSHNLGGADLTLKVRDYICATQDKLSVADQRYQALDSRLEHLSDIKPKYCLVFFSRDRRIEVDVQYDTRDPRSPYTPAAPRVFAEYQKAAVVEIAVGCPEKICDWHLAVEADIGARGIPEAYQNLVKGLQFPKGRPKNDFDFPATAVSEALLRAAKIDNVACKVSWTFECRKTPYCVEVAVYHEWKDNSLSRHLYRRRTQPAPGQVVQINTANKKLKSTKGCGITLYGQGWDDEMQELNPVSGTFVPDFVHALAGHQDLVDFSSNFLREMECLLDNVAAAASGAAETEELKKS</sequence>
<dbReference type="GeneID" id="63842488"/>
<reference evidence="2" key="1">
    <citation type="journal article" date="2020" name="Phytopathology">
        <title>Genome sequence of the chestnut blight fungus Cryphonectria parasitica EP155: A fundamental resource for an archetypical invasive plant pathogen.</title>
        <authorList>
            <person name="Crouch J.A."/>
            <person name="Dawe A."/>
            <person name="Aerts A."/>
            <person name="Barry K."/>
            <person name="Churchill A.C.L."/>
            <person name="Grimwood J."/>
            <person name="Hillman B."/>
            <person name="Milgroom M.G."/>
            <person name="Pangilinan J."/>
            <person name="Smith M."/>
            <person name="Salamov A."/>
            <person name="Schmutz J."/>
            <person name="Yadav J."/>
            <person name="Grigoriev I.V."/>
            <person name="Nuss D."/>
        </authorList>
    </citation>
    <scope>NUCLEOTIDE SEQUENCE</scope>
    <source>
        <strain evidence="2">EP155</strain>
    </source>
</reference>
<dbReference type="Proteomes" id="UP000803844">
    <property type="component" value="Unassembled WGS sequence"/>
</dbReference>
<accession>A0A9P4Y1N6</accession>
<evidence type="ECO:0000259" key="1">
    <source>
        <dbReference type="Pfam" id="PF25482"/>
    </source>
</evidence>
<dbReference type="InterPro" id="IPR057227">
    <property type="entry name" value="DUF7905"/>
</dbReference>
<name>A0A9P4Y1N6_CRYP1</name>
<evidence type="ECO:0000313" key="2">
    <source>
        <dbReference type="EMBL" id="KAF3764906.1"/>
    </source>
</evidence>
<proteinExistence type="predicted"/>
<comment type="caution">
    <text evidence="2">The sequence shown here is derived from an EMBL/GenBank/DDBJ whole genome shotgun (WGS) entry which is preliminary data.</text>
</comment>
<organism evidence="2 3">
    <name type="scientific">Cryphonectria parasitica (strain ATCC 38755 / EP155)</name>
    <dbReference type="NCBI Taxonomy" id="660469"/>
    <lineage>
        <taxon>Eukaryota</taxon>
        <taxon>Fungi</taxon>
        <taxon>Dikarya</taxon>
        <taxon>Ascomycota</taxon>
        <taxon>Pezizomycotina</taxon>
        <taxon>Sordariomycetes</taxon>
        <taxon>Sordariomycetidae</taxon>
        <taxon>Diaporthales</taxon>
        <taxon>Cryphonectriaceae</taxon>
        <taxon>Cryphonectria-Endothia species complex</taxon>
        <taxon>Cryphonectria</taxon>
    </lineage>
</organism>
<feature type="domain" description="DUF7905" evidence="1">
    <location>
        <begin position="197"/>
        <end position="498"/>
    </location>
</feature>
<dbReference type="Pfam" id="PF25482">
    <property type="entry name" value="DUF7905"/>
    <property type="match status" value="1"/>
</dbReference>
<dbReference type="RefSeq" id="XP_040775867.1">
    <property type="nucleotide sequence ID" value="XM_040925359.1"/>
</dbReference>
<protein>
    <recommendedName>
        <fullName evidence="1">DUF7905 domain-containing protein</fullName>
    </recommendedName>
</protein>
<dbReference type="AlphaFoldDB" id="A0A9P4Y1N6"/>
<dbReference type="EMBL" id="MU032348">
    <property type="protein sequence ID" value="KAF3764906.1"/>
    <property type="molecule type" value="Genomic_DNA"/>
</dbReference>
<dbReference type="OrthoDB" id="5216603at2759"/>
<keyword evidence="3" id="KW-1185">Reference proteome</keyword>